<name>A0ABV0FXB3_9BURK</name>
<gene>
    <name evidence="3" type="ORF">ABDJ85_02485</name>
</gene>
<dbReference type="PANTHER" id="PTHR43265:SF1">
    <property type="entry name" value="ESTERASE ESTD"/>
    <property type="match status" value="1"/>
</dbReference>
<dbReference type="EMBL" id="JBDPZD010000001">
    <property type="protein sequence ID" value="MEO3690315.1"/>
    <property type="molecule type" value="Genomic_DNA"/>
</dbReference>
<dbReference type="InterPro" id="IPR053145">
    <property type="entry name" value="AB_hydrolase_Est10"/>
</dbReference>
<accession>A0ABV0FXB3</accession>
<dbReference type="SUPFAM" id="SSF53474">
    <property type="entry name" value="alpha/beta-Hydrolases"/>
    <property type="match status" value="1"/>
</dbReference>
<evidence type="ECO:0000259" key="2">
    <source>
        <dbReference type="Pfam" id="PF02129"/>
    </source>
</evidence>
<feature type="domain" description="Xaa-Pro dipeptidyl-peptidase-like" evidence="2">
    <location>
        <begin position="67"/>
        <end position="326"/>
    </location>
</feature>
<feature type="region of interest" description="Disordered" evidence="1">
    <location>
        <begin position="382"/>
        <end position="405"/>
    </location>
</feature>
<evidence type="ECO:0000313" key="4">
    <source>
        <dbReference type="Proteomes" id="UP001495147"/>
    </source>
</evidence>
<dbReference type="Gene3D" id="3.40.50.1820">
    <property type="entry name" value="alpha/beta hydrolase"/>
    <property type="match status" value="1"/>
</dbReference>
<keyword evidence="4" id="KW-1185">Reference proteome</keyword>
<protein>
    <submittedName>
        <fullName evidence="3">CocE/NonD family hydrolase</fullName>
    </submittedName>
</protein>
<dbReference type="InterPro" id="IPR000383">
    <property type="entry name" value="Xaa-Pro-like_dom"/>
</dbReference>
<reference evidence="3 4" key="1">
    <citation type="submission" date="2024-05" db="EMBL/GenBank/DDBJ databases">
        <title>Roseateles sp. DJS-2-20 16S ribosomal RNA gene Genome sequencing and assembly.</title>
        <authorList>
            <person name="Woo H."/>
        </authorList>
    </citation>
    <scope>NUCLEOTIDE SEQUENCE [LARGE SCALE GENOMIC DNA]</scope>
    <source>
        <strain evidence="3 4">DJS-2-20</strain>
    </source>
</reference>
<evidence type="ECO:0000256" key="1">
    <source>
        <dbReference type="SAM" id="MobiDB-lite"/>
    </source>
</evidence>
<comment type="caution">
    <text evidence="3">The sequence shown here is derived from an EMBL/GenBank/DDBJ whole genome shotgun (WGS) entry which is preliminary data.</text>
</comment>
<proteinExistence type="predicted"/>
<organism evidence="3 4">
    <name type="scientific">Roseateles paludis</name>
    <dbReference type="NCBI Taxonomy" id="3145238"/>
    <lineage>
        <taxon>Bacteria</taxon>
        <taxon>Pseudomonadati</taxon>
        <taxon>Pseudomonadota</taxon>
        <taxon>Betaproteobacteria</taxon>
        <taxon>Burkholderiales</taxon>
        <taxon>Sphaerotilaceae</taxon>
        <taxon>Roseateles</taxon>
    </lineage>
</organism>
<dbReference type="PANTHER" id="PTHR43265">
    <property type="entry name" value="ESTERASE ESTD"/>
    <property type="match status" value="1"/>
</dbReference>
<sequence length="405" mass="44113">MKAHPIPNAAGSSADPLAQALGLAPASMGTAMKRGAWRLLAVVLLACMQPATAMVTEPFSFQSGGHRLSGFLDRPDEGVAQGVVIIIHGYGRTDVKSQTSWADLRQLFTSMGLATVVWDKPGCGHSEGEFDANQPVADSAREVVDAAQALRARGVAGAAHIGLWGISRAGWIAPLAIQQDRAIAFWISVSGVDDQESFGYLLHTNLLIEGRTPNQAQELTEQWKQGGATLRAGGSYQDYLAATQDLRKDPFLMWLGFKADEPGFRQEQAQWLAKPGQVHPETGLVIYVPGFADILAHIDIPVLAVFGEKDSSVDWRRTQALYERTLGRNLTVLSFANANHNLHQAKTGGLREMMEMQRREPVPGYREAMAAWLRQRLPLQAASGGEPGLRPQPQRKTPAVVSRWQ</sequence>
<dbReference type="InterPro" id="IPR029058">
    <property type="entry name" value="AB_hydrolase_fold"/>
</dbReference>
<dbReference type="Proteomes" id="UP001495147">
    <property type="component" value="Unassembled WGS sequence"/>
</dbReference>
<keyword evidence="3" id="KW-0378">Hydrolase</keyword>
<dbReference type="Pfam" id="PF02129">
    <property type="entry name" value="Peptidase_S15"/>
    <property type="match status" value="1"/>
</dbReference>
<dbReference type="RefSeq" id="WP_347703147.1">
    <property type="nucleotide sequence ID" value="NZ_JBDPZD010000001.1"/>
</dbReference>
<dbReference type="GO" id="GO:0016787">
    <property type="term" value="F:hydrolase activity"/>
    <property type="evidence" value="ECO:0007669"/>
    <property type="project" value="UniProtKB-KW"/>
</dbReference>
<evidence type="ECO:0000313" key="3">
    <source>
        <dbReference type="EMBL" id="MEO3690315.1"/>
    </source>
</evidence>